<dbReference type="EMBL" id="GEEE01010950">
    <property type="protein sequence ID" value="JAP52275.1"/>
    <property type="molecule type" value="Transcribed_RNA"/>
</dbReference>
<organism evidence="1">
    <name type="scientific">Schistocephalus solidus</name>
    <name type="common">Tapeworm</name>
    <dbReference type="NCBI Taxonomy" id="70667"/>
    <lineage>
        <taxon>Eukaryota</taxon>
        <taxon>Metazoa</taxon>
        <taxon>Spiralia</taxon>
        <taxon>Lophotrochozoa</taxon>
        <taxon>Platyhelminthes</taxon>
        <taxon>Cestoda</taxon>
        <taxon>Eucestoda</taxon>
        <taxon>Diphyllobothriidea</taxon>
        <taxon>Diphyllobothriidae</taxon>
        <taxon>Schistocephalus</taxon>
    </lineage>
</organism>
<feature type="non-terminal residue" evidence="1">
    <location>
        <position position="1"/>
    </location>
</feature>
<protein>
    <submittedName>
        <fullName evidence="1">Uncharacterized protein</fullName>
    </submittedName>
</protein>
<sequence>KDRLTVLTSLVVWLPTKVMTSRSFLDCMDEIMSPLEKAQSTVMNDDAQGLLPLLAKPGETANGKIHENTLVNEVVGENLLDFAVHHLAGYCVALLTAPPFQWSPDRKNALGETALMKATKHPYLPVTFSIFAASDTAEISTERNLASFLLFPSQFFQSTLTQYDLFTMFPTLFDLNADLAFRGHSLRLLFELLLANPELAPFLNFTSNSPASPTCEQCCQPIPEASTTPPAPVDTDGLPGTLLAQPPPVPREPVEFPGCLALAISSPEVLVSSWWWHRLRAENLETEGGNNNTDILSTPLLLSEWCRVAIRRSIVNALKAAAANRVKNYAKIIASMGLPPRLHAFLAYRDLWPTCERHRIIRLRMSRLARPAHRLAFLDHDRFFLQLE</sequence>
<proteinExistence type="predicted"/>
<accession>A0A0X3PK10</accession>
<reference evidence="1" key="1">
    <citation type="submission" date="2016-01" db="EMBL/GenBank/DDBJ databases">
        <title>Reference transcriptome for the parasite Schistocephalus solidus: insights into the molecular evolution of parasitism.</title>
        <authorList>
            <person name="Hebert F.O."/>
            <person name="Grambauer S."/>
            <person name="Barber I."/>
            <person name="Landry C.R."/>
            <person name="Aubin-Horth N."/>
        </authorList>
    </citation>
    <scope>NUCLEOTIDE SEQUENCE</scope>
</reference>
<gene>
    <name evidence="1" type="ORF">TR161683</name>
</gene>
<name>A0A0X3PK10_SCHSO</name>
<dbReference type="AlphaFoldDB" id="A0A0X3PK10"/>
<evidence type="ECO:0000313" key="1">
    <source>
        <dbReference type="EMBL" id="JAP52275.1"/>
    </source>
</evidence>